<dbReference type="OrthoDB" id="10062838at2759"/>
<evidence type="ECO:0000313" key="3">
    <source>
        <dbReference type="Proteomes" id="UP000298061"/>
    </source>
</evidence>
<protein>
    <recommendedName>
        <fullName evidence="4">EamA domain-containing protein</fullName>
    </recommendedName>
</protein>
<dbReference type="EMBL" id="SFCI01000268">
    <property type="protein sequence ID" value="TFY80947.1"/>
    <property type="molecule type" value="Genomic_DNA"/>
</dbReference>
<name>A0A4Z0A3P4_9AGAM</name>
<evidence type="ECO:0000256" key="1">
    <source>
        <dbReference type="SAM" id="Phobius"/>
    </source>
</evidence>
<evidence type="ECO:0008006" key="4">
    <source>
        <dbReference type="Google" id="ProtNLM"/>
    </source>
</evidence>
<feature type="transmembrane region" description="Helical" evidence="1">
    <location>
        <begin position="233"/>
        <end position="259"/>
    </location>
</feature>
<dbReference type="PANTHER" id="PTHR19346">
    <property type="entry name" value="SUGAR PHOSPHATE TRANSPORTER DOMAIN-CONTAINING PROTEIN"/>
    <property type="match status" value="1"/>
</dbReference>
<organism evidence="2 3">
    <name type="scientific">Hericium alpestre</name>
    <dbReference type="NCBI Taxonomy" id="135208"/>
    <lineage>
        <taxon>Eukaryota</taxon>
        <taxon>Fungi</taxon>
        <taxon>Dikarya</taxon>
        <taxon>Basidiomycota</taxon>
        <taxon>Agaricomycotina</taxon>
        <taxon>Agaricomycetes</taxon>
        <taxon>Russulales</taxon>
        <taxon>Hericiaceae</taxon>
        <taxon>Hericium</taxon>
    </lineage>
</organism>
<gene>
    <name evidence="2" type="ORF">EWM64_g3063</name>
</gene>
<feature type="transmembrane region" description="Helical" evidence="1">
    <location>
        <begin position="198"/>
        <end position="221"/>
    </location>
</feature>
<dbReference type="Proteomes" id="UP000298061">
    <property type="component" value="Unassembled WGS sequence"/>
</dbReference>
<keyword evidence="1" id="KW-0812">Transmembrane</keyword>
<dbReference type="AlphaFoldDB" id="A0A4Z0A3P4"/>
<dbReference type="PANTHER" id="PTHR19346:SF4">
    <property type="entry name" value="SUGAR PHOSPHATE TRANSPORTER DOMAIN-CONTAINING PROTEIN"/>
    <property type="match status" value="1"/>
</dbReference>
<reference evidence="2 3" key="1">
    <citation type="submission" date="2019-02" db="EMBL/GenBank/DDBJ databases">
        <title>Genome sequencing of the rare red list fungi Hericium alpestre (H. flagellum).</title>
        <authorList>
            <person name="Buettner E."/>
            <person name="Kellner H."/>
        </authorList>
    </citation>
    <scope>NUCLEOTIDE SEQUENCE [LARGE SCALE GENOMIC DNA]</scope>
    <source>
        <strain evidence="2 3">DSM 108284</strain>
    </source>
</reference>
<sequence length="267" mass="29406">MTTRHAQQIHVPHVGGKSAVILFVFTLLAFVAESQLTQISISDVTAIWNTNAFFAYIFTVKLFKLNWEARKLVAVLLATIGVMAVIYGGSQQPAEPEVRIGVTDDAARVDRRAFRTAFIGDALTLAAAIGYGLYQVFYKRYAALPFDPEFEAASDTYEHLFIMDDELSDEPEETAQGPMAEAEADTIYPPPFGLHPNLLTSAIGFCTFISLWIFIPILHYLDVEIFRLPPNAHTVLTIAAIAGSGVIFNAGFMVSLLYLDCTFVGEI</sequence>
<accession>A0A4Z0A3P4</accession>
<comment type="caution">
    <text evidence="2">The sequence shown here is derived from an EMBL/GenBank/DDBJ whole genome shotgun (WGS) entry which is preliminary data.</text>
</comment>
<keyword evidence="1" id="KW-1133">Transmembrane helix</keyword>
<feature type="transmembrane region" description="Helical" evidence="1">
    <location>
        <begin position="118"/>
        <end position="137"/>
    </location>
</feature>
<keyword evidence="1" id="KW-0472">Membrane</keyword>
<dbReference type="InterPro" id="IPR026505">
    <property type="entry name" value="Solute_c_fam_35_mem_F3/F4"/>
</dbReference>
<keyword evidence="3" id="KW-1185">Reference proteome</keyword>
<proteinExistence type="predicted"/>
<dbReference type="STRING" id="135208.A0A4Z0A3P4"/>
<evidence type="ECO:0000313" key="2">
    <source>
        <dbReference type="EMBL" id="TFY80947.1"/>
    </source>
</evidence>
<feature type="transmembrane region" description="Helical" evidence="1">
    <location>
        <begin position="14"/>
        <end position="32"/>
    </location>
</feature>
<feature type="transmembrane region" description="Helical" evidence="1">
    <location>
        <begin position="69"/>
        <end position="89"/>
    </location>
</feature>
<feature type="transmembrane region" description="Helical" evidence="1">
    <location>
        <begin position="44"/>
        <end position="63"/>
    </location>
</feature>